<evidence type="ECO:0000259" key="2">
    <source>
        <dbReference type="Pfam" id="PF05088"/>
    </source>
</evidence>
<evidence type="ECO:0000259" key="4">
    <source>
        <dbReference type="Pfam" id="PF21075"/>
    </source>
</evidence>
<dbReference type="InterPro" id="IPR046346">
    <property type="entry name" value="Aminoacid_DH-like_N_sf"/>
</dbReference>
<proteinExistence type="predicted"/>
<dbReference type="PANTHER" id="PTHR43403:SF1">
    <property type="entry name" value="NAD-SPECIFIC GLUTAMATE DEHYDROGENASE"/>
    <property type="match status" value="1"/>
</dbReference>
<dbReference type="InterPro" id="IPR049059">
    <property type="entry name" value="NAD_Glu_DH_HM1"/>
</dbReference>
<organism evidence="5 6">
    <name type="scientific">Desulfuromonas acetoxidans (strain DSM 684 / 11070)</name>
    <dbReference type="NCBI Taxonomy" id="281689"/>
    <lineage>
        <taxon>Bacteria</taxon>
        <taxon>Pseudomonadati</taxon>
        <taxon>Thermodesulfobacteriota</taxon>
        <taxon>Desulfuromonadia</taxon>
        <taxon>Desulfuromonadales</taxon>
        <taxon>Desulfuromonadaceae</taxon>
        <taxon>Desulfuromonas</taxon>
    </lineage>
</organism>
<dbReference type="GO" id="GO:0004069">
    <property type="term" value="F:L-aspartate:2-oxoglutarate aminotransferase activity"/>
    <property type="evidence" value="ECO:0007669"/>
    <property type="project" value="InterPro"/>
</dbReference>
<keyword evidence="6" id="KW-1185">Reference proteome</keyword>
<evidence type="ECO:0000259" key="3">
    <source>
        <dbReference type="Pfam" id="PF21074"/>
    </source>
</evidence>
<dbReference type="Pfam" id="PF21079">
    <property type="entry name" value="GDH_HM2"/>
    <property type="match status" value="1"/>
</dbReference>
<evidence type="ECO:0000313" key="5">
    <source>
        <dbReference type="EMBL" id="EAT16368.1"/>
    </source>
</evidence>
<dbReference type="Pfam" id="PF21075">
    <property type="entry name" value="GDH_ACT1"/>
    <property type="match status" value="1"/>
</dbReference>
<name>Q1K1M0_DESA6</name>
<dbReference type="InterPro" id="IPR024727">
    <property type="entry name" value="NAD_Glu_DH_N_ACT1"/>
</dbReference>
<dbReference type="Proteomes" id="UP000005695">
    <property type="component" value="Unassembled WGS sequence"/>
</dbReference>
<dbReference type="InterPro" id="IPR049058">
    <property type="entry name" value="NAD_Glu_DH_HM2"/>
</dbReference>
<dbReference type="Pfam" id="PF21074">
    <property type="entry name" value="GDH_C"/>
    <property type="match status" value="1"/>
</dbReference>
<reference evidence="5" key="1">
    <citation type="submission" date="2006-05" db="EMBL/GenBank/DDBJ databases">
        <title>Annotation of the draft genome assembly of Desulfuromonas acetoxidans DSM 684.</title>
        <authorList>
            <consortium name="US DOE Joint Genome Institute (JGI-ORNL)"/>
            <person name="Larimer F."/>
            <person name="Land M."/>
            <person name="Hauser L."/>
        </authorList>
    </citation>
    <scope>NUCLEOTIDE SEQUENCE [LARGE SCALE GENOMIC DNA]</scope>
    <source>
        <strain evidence="5">DSM 684</strain>
    </source>
</reference>
<dbReference type="InterPro" id="IPR036291">
    <property type="entry name" value="NAD(P)-bd_dom_sf"/>
</dbReference>
<dbReference type="GO" id="GO:0006538">
    <property type="term" value="P:L-glutamate catabolic process"/>
    <property type="evidence" value="ECO:0007669"/>
    <property type="project" value="InterPro"/>
</dbReference>
<evidence type="ECO:0000256" key="1">
    <source>
        <dbReference type="ARBA" id="ARBA00023002"/>
    </source>
</evidence>
<dbReference type="InterPro" id="IPR048381">
    <property type="entry name" value="GDH_C"/>
</dbReference>
<dbReference type="EMBL" id="AAEW02000005">
    <property type="protein sequence ID" value="EAT16368.1"/>
    <property type="molecule type" value="Genomic_DNA"/>
</dbReference>
<dbReference type="PIRSF" id="PIRSF036761">
    <property type="entry name" value="GDH_Mll4104"/>
    <property type="match status" value="1"/>
</dbReference>
<dbReference type="SUPFAM" id="SSF53223">
    <property type="entry name" value="Aminoacid dehydrogenase-like, N-terminal domain"/>
    <property type="match status" value="1"/>
</dbReference>
<evidence type="ECO:0000313" key="6">
    <source>
        <dbReference type="Proteomes" id="UP000005695"/>
    </source>
</evidence>
<feature type="domain" description="NAD-glutamate dehydrogenase N-terminal ACT1" evidence="4">
    <location>
        <begin position="55"/>
        <end position="169"/>
    </location>
</feature>
<feature type="domain" description="NAD-specific glutamate dehydrogenase C-terminal" evidence="3">
    <location>
        <begin position="1252"/>
        <end position="1578"/>
    </location>
</feature>
<dbReference type="GO" id="GO:0004352">
    <property type="term" value="F:glutamate dehydrogenase (NAD+) activity"/>
    <property type="evidence" value="ECO:0007669"/>
    <property type="project" value="InterPro"/>
</dbReference>
<dbReference type="Pfam" id="PF21078">
    <property type="entry name" value="GDH_HM3"/>
    <property type="match status" value="1"/>
</dbReference>
<dbReference type="InterPro" id="IPR049056">
    <property type="entry name" value="NAD_Glu_DH_HM3"/>
</dbReference>
<dbReference type="SUPFAM" id="SSF51735">
    <property type="entry name" value="NAD(P)-binding Rossmann-fold domains"/>
    <property type="match status" value="1"/>
</dbReference>
<protein>
    <submittedName>
        <fullName evidence="5">NAD-glutamate dehydrogenase</fullName>
    </submittedName>
</protein>
<dbReference type="PANTHER" id="PTHR43403">
    <property type="entry name" value="NAD-SPECIFIC GLUTAMATE DEHYDROGENASE"/>
    <property type="match status" value="1"/>
</dbReference>
<gene>
    <name evidence="5" type="ORF">Dace_1832</name>
</gene>
<reference evidence="5" key="2">
    <citation type="submission" date="2006-05" db="EMBL/GenBank/DDBJ databases">
        <title>Sequencing of the draft genome and assembly of Desulfuromonas acetoxidans DSM 684.</title>
        <authorList>
            <consortium name="US DOE Joint Genome Institute (JGI-PGF)"/>
            <person name="Copeland A."/>
            <person name="Lucas S."/>
            <person name="Lapidus A."/>
            <person name="Barry K."/>
            <person name="Detter J.C."/>
            <person name="Glavina del Rio T."/>
            <person name="Hammon N."/>
            <person name="Israni S."/>
            <person name="Dalin E."/>
            <person name="Tice H."/>
            <person name="Bruce D."/>
            <person name="Pitluck S."/>
            <person name="Richardson P."/>
        </authorList>
    </citation>
    <scope>NUCLEOTIDE SEQUENCE [LARGE SCALE GENOMIC DNA]</scope>
    <source>
        <strain evidence="5">DSM 684</strain>
    </source>
</reference>
<feature type="domain" description="NAD-glutamate dehydrogenase catalytic" evidence="2">
    <location>
        <begin position="715"/>
        <end position="1206"/>
    </location>
</feature>
<keyword evidence="1" id="KW-0560">Oxidoreductase</keyword>
<accession>Q1K1M0</accession>
<dbReference type="Pfam" id="PF21073">
    <property type="entry name" value="GDH_HM1"/>
    <property type="match status" value="1"/>
</dbReference>
<sequence>MDQSHQFQTHSKTIAQFHELLATLTDSLKQRFDDPQRAAVFSLLKALKGQAVPGELLQLSSDEMVEIISSFFATMDARQQPVAVRCIPVTGHHISLLLCSVEDAQYLFDSLQVYLTRQHLDWQEIVHLRLKVEREDGHIVTLADADLSNADESFIVVQLAQVEGCEQLEQDVADVFHEVHRFRNDTPALQQRFTELEGLAGAAGFSDLWQWLKDDHFLLLGYRQLQLDACCDDGQVQALKEKALGISDHPDHPNYLQPQALSQCDDLIQSCLMRKSPLLVMQTVIPSQVWRDEPLTAICLRDKYNEHGILEHVLLGLYTRSVHGCSALDVPALQSKITYALEHLGIAEGSYNYRKIEALLATFPEPELFFLSVEQLKHIINSLLFAPQGSVRVVPMDTELSTMALLLIVPRTLSQNADFSQLENFLSYHFHARKPNMRVLQFNNEYYIVQATLICRDKPKDVDFDQLASSLTGLLQSWKQKLRTVLIREQGNQRGLELWRRYSDAFCPDYRSRIHPRFCLRDIHCLETLLKEQQEQVDLWGPINSGVNSSCRLQFYSTRQGYLNELMPILVNLDLTIIDEVDFTLNVDGQDLFIKSFGVLNKLPGQESLLHIRERLLDALRALRSGRAENDYLNRLLVSTGLDWQQIDVFRAYRNYYFQLGSSFTKRTVAFALLNNPRACLALYRYFESRFINKVEWADPVVRDEQALFPARMELIEALREVDDVNEDRILRTIFNLIDSTVRTNFFKRKDSDDYFFSFKISAIGIVDMPVPRPLFEVYVHNAAMEGIHLRGGMVARGGIRWSDRPDDFRTEILGLMKTQMTKNAQIVPVGSKGGFIVKTPWSDREEGMALSKKAYQTLMRGLLDVTDNRVSGKVVPSQDVVRYDEDDPYLVVAADKGTAHLPDTANAVSRDYNFWLGDGFASGGSRGYDHKVLGITARGAWVCVQRHFREMGIDIQSEPFSVVGIGDMSGDVFGNGMLLSEQICLKAAFNHRHIFLDPDPDPATTFTERKRLFELPRSSWSDFNAELISEGGGVFDRDAKEIPLSEQVRDWLGVRHETLDGDSLIRLLLMADVDLLWNGGIGTYVKAGSEKDEDAGDRANDAVRINGSQLRAKVVGEGGNLGMTQLARIEYAVNGGRINTDAIDNSAGVDCSDHEVNLKIFMQHLMESGQVADEDERDRLLEAVTDDVCDVVLANNYGQSQCLSLDSLRSQQDRELFIDLTARLATIDLLNRQSEALPGSKEVMGRKVAYTRPELAILLAYSKMQLYHDLLESDLPDRPLAAEFLADYYPQAIADQFADHLDSQPLKREIIATMITNLVVNQAGCAFCYRMGRRYDIPLHQVAEAYIHFDRLVDGAALRGQIQQLDNQMPAKEQYRRLLALEETLSAMCDWALSQARELIDFEQLSAMSQDLADYGKLLSSVLPEKRWNACQQLAGDMVAQGMDEEHALQFATLPMMENLLPVMALHQQTEIDLHTAAVVLGDVQSQFEIKDLLSAIEQVPLRDRWDRMTRHALRTGYHHAEFVLAKKVLQQFDGNIDRLLAQSRVRFRRYKRLQTLMLDQPAANFHPLMIMLDHLNGML</sequence>
<dbReference type="InterPro" id="IPR028971">
    <property type="entry name" value="NAD-GDH_cat"/>
</dbReference>
<comment type="caution">
    <text evidence="5">The sequence shown here is derived from an EMBL/GenBank/DDBJ whole genome shotgun (WGS) entry which is preliminary data.</text>
</comment>
<dbReference type="OrthoDB" id="9758052at2"/>
<dbReference type="Pfam" id="PF05088">
    <property type="entry name" value="Bac_GDH_CD"/>
    <property type="match status" value="1"/>
</dbReference>
<dbReference type="InterPro" id="IPR007780">
    <property type="entry name" value="NAD_Glu_DH_bac"/>
</dbReference>
<dbReference type="RefSeq" id="WP_005998971.1">
    <property type="nucleotide sequence ID" value="NZ_AAEW02000005.1"/>
</dbReference>